<evidence type="ECO:0000256" key="1">
    <source>
        <dbReference type="ARBA" id="ARBA00004496"/>
    </source>
</evidence>
<keyword evidence="7" id="KW-0961">Cell wall biogenesis/degradation</keyword>
<keyword evidence="5 7" id="KW-0547">Nucleotide-binding</keyword>
<comment type="catalytic activity">
    <reaction evidence="7">
        <text>UDP-N-acetyl-alpha-D-muramoyl-L-alanine + D-glutamate + ATP = UDP-N-acetyl-alpha-D-muramoyl-L-alanyl-D-glutamate + ADP + phosphate + H(+)</text>
        <dbReference type="Rhea" id="RHEA:16429"/>
        <dbReference type="ChEBI" id="CHEBI:15378"/>
        <dbReference type="ChEBI" id="CHEBI:29986"/>
        <dbReference type="ChEBI" id="CHEBI:30616"/>
        <dbReference type="ChEBI" id="CHEBI:43474"/>
        <dbReference type="ChEBI" id="CHEBI:83898"/>
        <dbReference type="ChEBI" id="CHEBI:83900"/>
        <dbReference type="ChEBI" id="CHEBI:456216"/>
        <dbReference type="EC" id="6.3.2.9"/>
    </reaction>
</comment>
<dbReference type="InterPro" id="IPR036615">
    <property type="entry name" value="Mur_ligase_C_dom_sf"/>
</dbReference>
<dbReference type="SUPFAM" id="SSF53623">
    <property type="entry name" value="MurD-like peptide ligases, catalytic domain"/>
    <property type="match status" value="1"/>
</dbReference>
<dbReference type="AlphaFoldDB" id="F1YHM1"/>
<keyword evidence="7" id="KW-0131">Cell cycle</keyword>
<dbReference type="Pfam" id="PF08245">
    <property type="entry name" value="Mur_ligase_M"/>
    <property type="match status" value="1"/>
</dbReference>
<dbReference type="Gene3D" id="3.90.190.20">
    <property type="entry name" value="Mur ligase, C-terminal domain"/>
    <property type="match status" value="1"/>
</dbReference>
<evidence type="ECO:0000313" key="10">
    <source>
        <dbReference type="Proteomes" id="UP000035065"/>
    </source>
</evidence>
<dbReference type="SUPFAM" id="SSF51984">
    <property type="entry name" value="MurCD N-terminal domain"/>
    <property type="match status" value="1"/>
</dbReference>
<dbReference type="GO" id="GO:0008764">
    <property type="term" value="F:UDP-N-acetylmuramoylalanine-D-glutamate ligase activity"/>
    <property type="evidence" value="ECO:0007669"/>
    <property type="project" value="UniProtKB-UniRule"/>
</dbReference>
<keyword evidence="10" id="KW-1185">Reference proteome</keyword>
<dbReference type="GO" id="GO:0051301">
    <property type="term" value="P:cell division"/>
    <property type="evidence" value="ECO:0007669"/>
    <property type="project" value="UniProtKB-KW"/>
</dbReference>
<dbReference type="InterPro" id="IPR036565">
    <property type="entry name" value="Mur-like_cat_sf"/>
</dbReference>
<dbReference type="STRING" id="644548.SCNU_06445"/>
<proteinExistence type="inferred from homology"/>
<dbReference type="Pfam" id="PF21799">
    <property type="entry name" value="MurD-like_N"/>
    <property type="match status" value="1"/>
</dbReference>
<accession>F1YHM1</accession>
<evidence type="ECO:0000256" key="7">
    <source>
        <dbReference type="HAMAP-Rule" id="MF_00639"/>
    </source>
</evidence>
<comment type="subcellular location">
    <subcellularLocation>
        <location evidence="1 7">Cytoplasm</location>
    </subcellularLocation>
</comment>
<evidence type="ECO:0000256" key="2">
    <source>
        <dbReference type="ARBA" id="ARBA00004752"/>
    </source>
</evidence>
<dbReference type="Proteomes" id="UP000035065">
    <property type="component" value="Unassembled WGS sequence"/>
</dbReference>
<dbReference type="InterPro" id="IPR013221">
    <property type="entry name" value="Mur_ligase_cen"/>
</dbReference>
<keyword evidence="6 7" id="KW-0067">ATP-binding</keyword>
<dbReference type="NCBIfam" id="TIGR01087">
    <property type="entry name" value="murD"/>
    <property type="match status" value="1"/>
</dbReference>
<dbReference type="UniPathway" id="UPA00219"/>
<keyword evidence="3 7" id="KW-0963">Cytoplasm</keyword>
<gene>
    <name evidence="7 9" type="primary">murD</name>
    <name evidence="9" type="ORF">SCNU_06445</name>
</gene>
<dbReference type="GO" id="GO:0009252">
    <property type="term" value="P:peptidoglycan biosynthetic process"/>
    <property type="evidence" value="ECO:0007669"/>
    <property type="project" value="UniProtKB-UniRule"/>
</dbReference>
<evidence type="ECO:0000256" key="3">
    <source>
        <dbReference type="ARBA" id="ARBA00022490"/>
    </source>
</evidence>
<evidence type="ECO:0000313" key="9">
    <source>
        <dbReference type="EMBL" id="EGD55859.1"/>
    </source>
</evidence>
<evidence type="ECO:0000256" key="6">
    <source>
        <dbReference type="ARBA" id="ARBA00022840"/>
    </source>
</evidence>
<comment type="similarity">
    <text evidence="7">Belongs to the MurCDEF family.</text>
</comment>
<comment type="pathway">
    <text evidence="2 7">Cell wall biogenesis; peptidoglycan biosynthesis.</text>
</comment>
<keyword evidence="4 7" id="KW-0436">Ligase</keyword>
<dbReference type="GO" id="GO:0071555">
    <property type="term" value="P:cell wall organization"/>
    <property type="evidence" value="ECO:0007669"/>
    <property type="project" value="UniProtKB-KW"/>
</dbReference>
<dbReference type="HAMAP" id="MF_00639">
    <property type="entry name" value="MurD"/>
    <property type="match status" value="1"/>
</dbReference>
<dbReference type="InterPro" id="IPR005762">
    <property type="entry name" value="MurD"/>
</dbReference>
<dbReference type="OrthoDB" id="9809796at2"/>
<evidence type="ECO:0000259" key="8">
    <source>
        <dbReference type="Pfam" id="PF08245"/>
    </source>
</evidence>
<dbReference type="Gene3D" id="3.40.50.720">
    <property type="entry name" value="NAD(P)-binding Rossmann-like Domain"/>
    <property type="match status" value="1"/>
</dbReference>
<evidence type="ECO:0000256" key="5">
    <source>
        <dbReference type="ARBA" id="ARBA00022741"/>
    </source>
</evidence>
<dbReference type="EMBL" id="AEUD01000004">
    <property type="protein sequence ID" value="EGD55859.1"/>
    <property type="molecule type" value="Genomic_DNA"/>
</dbReference>
<dbReference type="eggNOG" id="COG0771">
    <property type="taxonomic scope" value="Bacteria"/>
</dbReference>
<dbReference type="GO" id="GO:0005737">
    <property type="term" value="C:cytoplasm"/>
    <property type="evidence" value="ECO:0007669"/>
    <property type="project" value="UniProtKB-SubCell"/>
</dbReference>
<dbReference type="EC" id="6.3.2.9" evidence="7"/>
<keyword evidence="7" id="KW-0132">Cell division</keyword>
<dbReference type="SUPFAM" id="SSF53244">
    <property type="entry name" value="MurD-like peptide ligases, peptide-binding domain"/>
    <property type="match status" value="1"/>
</dbReference>
<comment type="function">
    <text evidence="7">Cell wall formation. Catalyzes the addition of glutamate to the nucleotide precursor UDP-N-acetylmuramoyl-L-alanine (UMA).</text>
</comment>
<sequence>MTLSLDRSRVLVAGGRATGVAVVELLLDLGARPEVMDQTFADPAAGADFRNRGIPVHAPGDFAEPDGSARLPVGVELVVVSPGFRPDTPLLVAAASAGVPVWGDVELAWHADRAGLFGAPRSWLVITGTNGKTTTTGMTEAIVTAAGLSGLACGNIGLTVADALRAEPRADVLCVEMSSFQLHWAPSVRPDAGVVLNVADDHLDWHGSLDAYAAAKAQALLGAVAVVGDDDAGAAALPVGPDSRRIGFTLGAPAAGDLGIVDGMLIDRAFDDQPVPLIAVAGVRPAGPSGLSDALAAAALTRAIGVRPDAVAQGLRDYEPAAHRGQVVARIDGVDFIDDSKATNPHAAHAAVVAHDRVVLIAGGLLKGAPVDDLVRDTASRLAGVVAIGTDRQIILDAIARHAPEVPAVTVFTRDDGSVMTQRTGEQALAVAATGSADVVMSQAVDAAWQLARADESGADAVLLAPAAASLDMFAGYPQRGDSFAAAATALADAASSR</sequence>
<dbReference type="PANTHER" id="PTHR43692:SF1">
    <property type="entry name" value="UDP-N-ACETYLMURAMOYLALANINE--D-GLUTAMATE LIGASE"/>
    <property type="match status" value="1"/>
</dbReference>
<dbReference type="Gene3D" id="3.40.1190.10">
    <property type="entry name" value="Mur-like, catalytic domain"/>
    <property type="match status" value="1"/>
</dbReference>
<name>F1YHM1_9ACTN</name>
<protein>
    <recommendedName>
        <fullName evidence="7">UDP-N-acetylmuramoylalanine--D-glutamate ligase</fullName>
        <ecNumber evidence="7">6.3.2.9</ecNumber>
    </recommendedName>
    <alternativeName>
        <fullName evidence="7">D-glutamic acid-adding enzyme</fullName>
    </alternativeName>
    <alternativeName>
        <fullName evidence="7">UDP-N-acetylmuramoyl-L-alanyl-D-glutamate synthetase</fullName>
    </alternativeName>
</protein>
<evidence type="ECO:0000256" key="4">
    <source>
        <dbReference type="ARBA" id="ARBA00022598"/>
    </source>
</evidence>
<keyword evidence="7" id="KW-0573">Peptidoglycan synthesis</keyword>
<dbReference type="GO" id="GO:0005524">
    <property type="term" value="F:ATP binding"/>
    <property type="evidence" value="ECO:0007669"/>
    <property type="project" value="UniProtKB-UniRule"/>
</dbReference>
<reference evidence="9 10" key="1">
    <citation type="journal article" date="2011" name="J. Bacteriol.">
        <title>Draft Genome Sequence of Gordonia neofelifaecis NRRL B-59395, a Cholesterol-Degrading Actinomycete.</title>
        <authorList>
            <person name="Ge F."/>
            <person name="Li W."/>
            <person name="Chen G."/>
            <person name="Liu Y."/>
            <person name="Zhang G."/>
            <person name="Yong B."/>
            <person name="Wang Q."/>
            <person name="Wang N."/>
            <person name="Huang Z."/>
            <person name="Li W."/>
            <person name="Wang J."/>
            <person name="Wu C."/>
            <person name="Xie Q."/>
            <person name="Liu G."/>
        </authorList>
    </citation>
    <scope>NUCLEOTIDE SEQUENCE [LARGE SCALE GENOMIC DNA]</scope>
    <source>
        <strain evidence="9 10">NRRL B-59395</strain>
    </source>
</reference>
<dbReference type="PANTHER" id="PTHR43692">
    <property type="entry name" value="UDP-N-ACETYLMURAMOYLALANINE--D-GLUTAMATE LIGASE"/>
    <property type="match status" value="1"/>
</dbReference>
<dbReference type="RefSeq" id="WP_009678532.1">
    <property type="nucleotide sequence ID" value="NZ_AEUD01000004.1"/>
</dbReference>
<feature type="binding site" evidence="7">
    <location>
        <begin position="128"/>
        <end position="134"/>
    </location>
    <ligand>
        <name>ATP</name>
        <dbReference type="ChEBI" id="CHEBI:30616"/>
    </ligand>
</feature>
<comment type="caution">
    <text evidence="9">The sequence shown here is derived from an EMBL/GenBank/DDBJ whole genome shotgun (WGS) entry which is preliminary data.</text>
</comment>
<keyword evidence="7" id="KW-0133">Cell shape</keyword>
<organism evidence="9 10">
    <name type="scientific">Gordonia neofelifaecis NRRL B-59395</name>
    <dbReference type="NCBI Taxonomy" id="644548"/>
    <lineage>
        <taxon>Bacteria</taxon>
        <taxon>Bacillati</taxon>
        <taxon>Actinomycetota</taxon>
        <taxon>Actinomycetes</taxon>
        <taxon>Mycobacteriales</taxon>
        <taxon>Gordoniaceae</taxon>
        <taxon>Gordonia</taxon>
    </lineage>
</organism>
<dbReference type="GO" id="GO:0008360">
    <property type="term" value="P:regulation of cell shape"/>
    <property type="evidence" value="ECO:0007669"/>
    <property type="project" value="UniProtKB-KW"/>
</dbReference>
<feature type="domain" description="Mur ligase central" evidence="8">
    <location>
        <begin position="126"/>
        <end position="219"/>
    </location>
</feature>